<evidence type="ECO:0000313" key="2">
    <source>
        <dbReference type="Proteomes" id="UP000243686"/>
    </source>
</evidence>
<evidence type="ECO:0000313" key="1">
    <source>
        <dbReference type="EMBL" id="OON19709.1"/>
    </source>
</evidence>
<protein>
    <recommendedName>
        <fullName evidence="3">CST complex subunit CTC1</fullName>
    </recommendedName>
</protein>
<gene>
    <name evidence="1" type="ORF">X801_04421</name>
</gene>
<name>A0A1S8WYX2_OPIVI</name>
<accession>A0A1S8WYX2</accession>
<dbReference type="EMBL" id="KV893104">
    <property type="protein sequence ID" value="OON19709.1"/>
    <property type="molecule type" value="Genomic_DNA"/>
</dbReference>
<sequence>MNAFTESVSGYVQCQSHVFRVKHHNVILLKLTQRKNCFCRPFNHLLIRWNNATETDEEKLARTVFVRQCSVGCSVQVDGLKKNVIYKGQHRERPVLLFSPHNSKVVNLPEFEPCHPVKCPSWPVCLIRHLTCQIVRVNSNGTLLQVSATKPGAPVSSYLCVYAVGSRSRSLLPGRSLSLHNVWGVPIPKERCPLITSPQDNKFLRLCEGVIIVGMYSTCFVSSSVGVLRPIENQLPYTEETLSMPPLLAKSSIDVPRLIGDFTAALINENRGQLESTSTTSTEPGSLHLDRLLASIKQSEHVPQYAEEFITFPRLLPQPTLPNTAPYEHKNWITLTELAAISQVVKSSPVFNSSTVRMHLPDGHSQLISTTTTHSYVSNCLVWHSRLVNIRLMTDHVLDAANNTWVAESLNAAPQPQANLPNNCALVGRLWWDSSESCFQLTQPHTSALGVLSPCFNEIDGSSVISIPVVFPRVYHALPVHSPLPSDQTMVALLDWRLTSESVSSRDPTRPSMSKQFIVATGCIALELDVELEESTASSGLPPLTRRTVKIASLGLPLRSSGPDIRDTVCYPLQYRLPNEDTDKSMLLSGPVALRWYSTLRMGAVYQLCSEGLNESEQRLLSVVLENTEESLLPTCEHLISPSQVCDVIRNTQTTLGSICKTIVLRGTVVHKFQAVGGWCLWLMDNTVSDNTPDEFTPDAVIQLYLPFEEIWIHALCTLWPFVCIRVYGVHIFQTTETSGDAFRLIASSLSRVEVEKRTGTFPCSNASSSPTVAPQQQSCSQCIRTFRSTSVLNTLLPLTWLTCILHDENNPTDGTVRIRGNIVRCVEFVCRRTVEEATSSDPISKCLKPVTPSFSISLCFLVSDGSASAVVSLGQKHHGRSTAESNELARVLFGLPQTTWTRLCAQLQDTIERDETAPNITRGGYIYVKLSQENRFPTQLSLLEFALHTYLSSPSFIRPHIFHLRCTSPRNTTCSWRLKEVHLTGTSAISGAARSEKVHFVLPPFPTFTLRSWKAVAALSADVLPRDAVRTSITMYLHL</sequence>
<evidence type="ECO:0008006" key="3">
    <source>
        <dbReference type="Google" id="ProtNLM"/>
    </source>
</evidence>
<reference evidence="1 2" key="1">
    <citation type="submission" date="2015-03" db="EMBL/GenBank/DDBJ databases">
        <title>Draft genome of the nematode, Opisthorchis viverrini.</title>
        <authorList>
            <person name="Mitreva M."/>
        </authorList>
    </citation>
    <scope>NUCLEOTIDE SEQUENCE [LARGE SCALE GENOMIC DNA]</scope>
    <source>
        <strain evidence="1">Khon Kaen</strain>
    </source>
</reference>
<keyword evidence="2" id="KW-1185">Reference proteome</keyword>
<proteinExistence type="predicted"/>
<dbReference type="AlphaFoldDB" id="A0A1S8WYX2"/>
<organism evidence="1 2">
    <name type="scientific">Opisthorchis viverrini</name>
    <name type="common">Southeast Asian liver fluke</name>
    <dbReference type="NCBI Taxonomy" id="6198"/>
    <lineage>
        <taxon>Eukaryota</taxon>
        <taxon>Metazoa</taxon>
        <taxon>Spiralia</taxon>
        <taxon>Lophotrochozoa</taxon>
        <taxon>Platyhelminthes</taxon>
        <taxon>Trematoda</taxon>
        <taxon>Digenea</taxon>
        <taxon>Opisthorchiida</taxon>
        <taxon>Opisthorchiata</taxon>
        <taxon>Opisthorchiidae</taxon>
        <taxon>Opisthorchis</taxon>
    </lineage>
</organism>
<dbReference type="Proteomes" id="UP000243686">
    <property type="component" value="Unassembled WGS sequence"/>
</dbReference>